<dbReference type="Proteomes" id="UP001186944">
    <property type="component" value="Unassembled WGS sequence"/>
</dbReference>
<dbReference type="PANTHER" id="PTHR13285:SF18">
    <property type="entry name" value="PROTEIN-CYSTEINE N-PALMITOYLTRANSFERASE RASP"/>
    <property type="match status" value="1"/>
</dbReference>
<feature type="transmembrane region" description="Helical" evidence="6">
    <location>
        <begin position="14"/>
        <end position="32"/>
    </location>
</feature>
<protein>
    <submittedName>
        <fullName evidence="7">Uncharacterized protein</fullName>
    </submittedName>
</protein>
<feature type="transmembrane region" description="Helical" evidence="6">
    <location>
        <begin position="362"/>
        <end position="380"/>
    </location>
</feature>
<sequence length="482" mass="56635">QDISDYEWMVLSRWLLIISPFYIGHTALTKIVQWNFPEYKHICCLAYSLAVLFHLMGVRVVLLYLLHCAIMYAVTMLQSKAAVWITSLTLLTTLNFKIPSLWTSYVLPHDEEDRDFYLLAYTIAFMQLRYTSFCLEKVNNSKLEQIKEKEEQKRKFDEKGRCDVIQPSVDGSSGRIDHDQLYMEKPHCDTAFSEERKTQKDNRKCSKTLCQYSFQDLVFYVFYLPLFFTGPVMTFNIFQKQIDTLLLPWTKERWKSVGSIFLRSVFWAFINQLLLHYIYFGAIQQNISVMNDIDMWTLAGVGYWSGQFFMTKYFVLFCYPACWARLEGIYPPPGPKCIAYIYTYSDMWKYIFVPLGGSHTGLHWQVLSSIACFMFVFYWHGSEYYIFLWTLFNFIGIALELIAKKITDLPELQRIQMDILGPAWIRRLYALCTVPLYLLSAITAFCFFGGSMVGYIFYNRVILQGNYVILIYYDIGCIIDVS</sequence>
<evidence type="ECO:0000313" key="8">
    <source>
        <dbReference type="Proteomes" id="UP001186944"/>
    </source>
</evidence>
<comment type="similarity">
    <text evidence="5">Belongs to the membrane-bound acyltransferase family. HHAT subfamily.</text>
</comment>
<gene>
    <name evidence="7" type="ORF">FSP39_006548</name>
</gene>
<feature type="transmembrane region" description="Helical" evidence="6">
    <location>
        <begin position="428"/>
        <end position="458"/>
    </location>
</feature>
<evidence type="ECO:0000313" key="7">
    <source>
        <dbReference type="EMBL" id="KAK3092724.1"/>
    </source>
</evidence>
<dbReference type="EMBL" id="VSWD01000009">
    <property type="protein sequence ID" value="KAK3092724.1"/>
    <property type="molecule type" value="Genomic_DNA"/>
</dbReference>
<proteinExistence type="inferred from homology"/>
<dbReference type="GO" id="GO:0016020">
    <property type="term" value="C:membrane"/>
    <property type="evidence" value="ECO:0007669"/>
    <property type="project" value="UniProtKB-SubCell"/>
</dbReference>
<feature type="transmembrane region" description="Helical" evidence="6">
    <location>
        <begin position="386"/>
        <end position="407"/>
    </location>
</feature>
<dbReference type="Pfam" id="PF03062">
    <property type="entry name" value="MBOAT"/>
    <property type="match status" value="1"/>
</dbReference>
<feature type="transmembrane region" description="Helical" evidence="6">
    <location>
        <begin position="81"/>
        <end position="98"/>
    </location>
</feature>
<evidence type="ECO:0000256" key="6">
    <source>
        <dbReference type="SAM" id="Phobius"/>
    </source>
</evidence>
<dbReference type="InterPro" id="IPR004299">
    <property type="entry name" value="MBOAT_fam"/>
</dbReference>
<comment type="subcellular location">
    <subcellularLocation>
        <location evidence="1">Membrane</location>
        <topology evidence="1">Multi-pass membrane protein</topology>
    </subcellularLocation>
</comment>
<dbReference type="GO" id="GO:0005783">
    <property type="term" value="C:endoplasmic reticulum"/>
    <property type="evidence" value="ECO:0007669"/>
    <property type="project" value="TreeGrafter"/>
</dbReference>
<keyword evidence="4 6" id="KW-0472">Membrane</keyword>
<evidence type="ECO:0000256" key="5">
    <source>
        <dbReference type="ARBA" id="ARBA00038268"/>
    </source>
</evidence>
<dbReference type="AlphaFoldDB" id="A0AA89BRE2"/>
<evidence type="ECO:0000256" key="4">
    <source>
        <dbReference type="ARBA" id="ARBA00023136"/>
    </source>
</evidence>
<feature type="non-terminal residue" evidence="7">
    <location>
        <position position="1"/>
    </location>
</feature>
<feature type="transmembrane region" description="Helical" evidence="6">
    <location>
        <begin position="217"/>
        <end position="238"/>
    </location>
</feature>
<accession>A0AA89BRE2</accession>
<reference evidence="7" key="1">
    <citation type="submission" date="2019-08" db="EMBL/GenBank/DDBJ databases">
        <title>The improved chromosome-level genome for the pearl oyster Pinctada fucata martensii using PacBio sequencing and Hi-C.</title>
        <authorList>
            <person name="Zheng Z."/>
        </authorList>
    </citation>
    <scope>NUCLEOTIDE SEQUENCE</scope>
    <source>
        <strain evidence="7">ZZ-2019</strain>
        <tissue evidence="7">Adductor muscle</tissue>
    </source>
</reference>
<keyword evidence="2 6" id="KW-0812">Transmembrane</keyword>
<name>A0AA89BRE2_PINIB</name>
<evidence type="ECO:0000256" key="1">
    <source>
        <dbReference type="ARBA" id="ARBA00004141"/>
    </source>
</evidence>
<organism evidence="7 8">
    <name type="scientific">Pinctada imbricata</name>
    <name type="common">Atlantic pearl-oyster</name>
    <name type="synonym">Pinctada martensii</name>
    <dbReference type="NCBI Taxonomy" id="66713"/>
    <lineage>
        <taxon>Eukaryota</taxon>
        <taxon>Metazoa</taxon>
        <taxon>Spiralia</taxon>
        <taxon>Lophotrochozoa</taxon>
        <taxon>Mollusca</taxon>
        <taxon>Bivalvia</taxon>
        <taxon>Autobranchia</taxon>
        <taxon>Pteriomorphia</taxon>
        <taxon>Pterioida</taxon>
        <taxon>Pterioidea</taxon>
        <taxon>Pteriidae</taxon>
        <taxon>Pinctada</taxon>
    </lineage>
</organism>
<dbReference type="InterPro" id="IPR051085">
    <property type="entry name" value="MB_O-acyltransferase"/>
</dbReference>
<keyword evidence="3 6" id="KW-1133">Transmembrane helix</keyword>
<dbReference type="PANTHER" id="PTHR13285">
    <property type="entry name" value="ACYLTRANSFERASE"/>
    <property type="match status" value="1"/>
</dbReference>
<comment type="caution">
    <text evidence="7">The sequence shown here is derived from an EMBL/GenBank/DDBJ whole genome shotgun (WGS) entry which is preliminary data.</text>
</comment>
<keyword evidence="8" id="KW-1185">Reference proteome</keyword>
<evidence type="ECO:0000256" key="3">
    <source>
        <dbReference type="ARBA" id="ARBA00022989"/>
    </source>
</evidence>
<evidence type="ECO:0000256" key="2">
    <source>
        <dbReference type="ARBA" id="ARBA00022692"/>
    </source>
</evidence>
<feature type="transmembrane region" description="Helical" evidence="6">
    <location>
        <begin position="258"/>
        <end position="280"/>
    </location>
</feature>
<feature type="transmembrane region" description="Helical" evidence="6">
    <location>
        <begin position="44"/>
        <end position="75"/>
    </location>
</feature>
<dbReference type="GO" id="GO:0016409">
    <property type="term" value="F:palmitoyltransferase activity"/>
    <property type="evidence" value="ECO:0007669"/>
    <property type="project" value="TreeGrafter"/>
</dbReference>